<dbReference type="InterPro" id="IPR016047">
    <property type="entry name" value="M23ase_b-sheet_dom"/>
</dbReference>
<dbReference type="EMBL" id="CP114029">
    <property type="protein sequence ID" value="WAP67419.1"/>
    <property type="molecule type" value="Genomic_DNA"/>
</dbReference>
<feature type="domain" description="M23ase beta-sheet core" evidence="3">
    <location>
        <begin position="72"/>
        <end position="190"/>
    </location>
</feature>
<dbReference type="Gene3D" id="2.70.70.10">
    <property type="entry name" value="Glucose Permease (Domain IIA)"/>
    <property type="match status" value="1"/>
</dbReference>
<feature type="chain" id="PRO_5045701136" evidence="2">
    <location>
        <begin position="24"/>
        <end position="338"/>
    </location>
</feature>
<dbReference type="InterPro" id="IPR011055">
    <property type="entry name" value="Dup_hybrid_motif"/>
</dbReference>
<proteinExistence type="predicted"/>
<dbReference type="PANTHER" id="PTHR21666:SF289">
    <property type="entry name" value="L-ALA--D-GLU ENDOPEPTIDASE"/>
    <property type="match status" value="1"/>
</dbReference>
<dbReference type="SUPFAM" id="SSF51261">
    <property type="entry name" value="Duplicated hybrid motif"/>
    <property type="match status" value="1"/>
</dbReference>
<protein>
    <submittedName>
        <fullName evidence="4">M23 family metallopeptidase</fullName>
    </submittedName>
</protein>
<sequence length="338" mass="34771">MSRARSAAFALLMATLGSGLGFGGLEGASAAELGVPLDCRPGVDCFVQQQPDFDPGPGAADPFCGGKTYDGHDGTDIRVLSMADVARGVPVLALGDGRVLRGRDGVPDRLAMTVADRAAVADRECGNGLVLALDSGMELQYCHLKRGSVRVKPGEAVAAGDILGMVGASGDAQFPHVHVTVRGGGEVLDPATGRALSAGCLSDPKEAAPLWSGPARDWMARADTPILSVGLSGSPPDYDRLVEDGPPPELRAGDAATVGWGWFANLQAGDRVRVVITAPDGAVFSDETTAALPRAKAAYLQFAGRKRSPAPGSWRLLVEVLRGGGVAARRETVVELGG</sequence>
<dbReference type="Proteomes" id="UP001164020">
    <property type="component" value="Chromosome"/>
</dbReference>
<dbReference type="CDD" id="cd12797">
    <property type="entry name" value="M23_peptidase"/>
    <property type="match status" value="1"/>
</dbReference>
<organism evidence="4 5">
    <name type="scientific">Jiella pelagia</name>
    <dbReference type="NCBI Taxonomy" id="2986949"/>
    <lineage>
        <taxon>Bacteria</taxon>
        <taxon>Pseudomonadati</taxon>
        <taxon>Pseudomonadota</taxon>
        <taxon>Alphaproteobacteria</taxon>
        <taxon>Hyphomicrobiales</taxon>
        <taxon>Aurantimonadaceae</taxon>
        <taxon>Jiella</taxon>
    </lineage>
</organism>
<evidence type="ECO:0000313" key="5">
    <source>
        <dbReference type="Proteomes" id="UP001164020"/>
    </source>
</evidence>
<keyword evidence="5" id="KW-1185">Reference proteome</keyword>
<dbReference type="RefSeq" id="WP_268879875.1">
    <property type="nucleotide sequence ID" value="NZ_CP114029.1"/>
</dbReference>
<dbReference type="InterPro" id="IPR050570">
    <property type="entry name" value="Cell_wall_metabolism_enzyme"/>
</dbReference>
<accession>A0ABY7BVA3</accession>
<keyword evidence="1 2" id="KW-0732">Signal</keyword>
<evidence type="ECO:0000256" key="2">
    <source>
        <dbReference type="SAM" id="SignalP"/>
    </source>
</evidence>
<evidence type="ECO:0000313" key="4">
    <source>
        <dbReference type="EMBL" id="WAP67419.1"/>
    </source>
</evidence>
<name>A0ABY7BVA3_9HYPH</name>
<evidence type="ECO:0000256" key="1">
    <source>
        <dbReference type="ARBA" id="ARBA00022729"/>
    </source>
</evidence>
<dbReference type="Pfam" id="PF01551">
    <property type="entry name" value="Peptidase_M23"/>
    <property type="match status" value="1"/>
</dbReference>
<feature type="signal peptide" evidence="2">
    <location>
        <begin position="1"/>
        <end position="23"/>
    </location>
</feature>
<gene>
    <name evidence="4" type="ORF">OH818_18025</name>
</gene>
<reference evidence="4" key="1">
    <citation type="submission" date="2022-12" db="EMBL/GenBank/DDBJ databases">
        <title>Jiella pelagia sp. nov., isolated from phosphonate enriched culture of Northwest Pacific surface seawater.</title>
        <authorList>
            <person name="Shin D.Y."/>
            <person name="Hwang C.Y."/>
        </authorList>
    </citation>
    <scope>NUCLEOTIDE SEQUENCE</scope>
    <source>
        <strain evidence="4">HL-NP1</strain>
    </source>
</reference>
<evidence type="ECO:0000259" key="3">
    <source>
        <dbReference type="Pfam" id="PF01551"/>
    </source>
</evidence>
<dbReference type="PANTHER" id="PTHR21666">
    <property type="entry name" value="PEPTIDASE-RELATED"/>
    <property type="match status" value="1"/>
</dbReference>